<reference evidence="3" key="1">
    <citation type="journal article" date="2019" name="Int. J. Syst. Evol. Microbiol.">
        <title>The Global Catalogue of Microorganisms (GCM) 10K type strain sequencing project: providing services to taxonomists for standard genome sequencing and annotation.</title>
        <authorList>
            <consortium name="The Broad Institute Genomics Platform"/>
            <consortium name="The Broad Institute Genome Sequencing Center for Infectious Disease"/>
            <person name="Wu L."/>
            <person name="Ma J."/>
        </authorList>
    </citation>
    <scope>NUCLEOTIDE SEQUENCE [LARGE SCALE GENOMIC DNA]</scope>
    <source>
        <strain evidence="3">KCTC 22671</strain>
    </source>
</reference>
<evidence type="ECO:0000259" key="1">
    <source>
        <dbReference type="PROSITE" id="PS50042"/>
    </source>
</evidence>
<dbReference type="Pfam" id="PF00027">
    <property type="entry name" value="cNMP_binding"/>
    <property type="match status" value="1"/>
</dbReference>
<feature type="domain" description="Cyclic nucleotide-binding" evidence="1">
    <location>
        <begin position="22"/>
        <end position="112"/>
    </location>
</feature>
<proteinExistence type="predicted"/>
<dbReference type="PROSITE" id="PS50042">
    <property type="entry name" value="CNMP_BINDING_3"/>
    <property type="match status" value="1"/>
</dbReference>
<dbReference type="Gene3D" id="2.60.120.10">
    <property type="entry name" value="Jelly Rolls"/>
    <property type="match status" value="1"/>
</dbReference>
<dbReference type="InterPro" id="IPR000595">
    <property type="entry name" value="cNMP-bd_dom"/>
</dbReference>
<keyword evidence="3" id="KW-1185">Reference proteome</keyword>
<dbReference type="SUPFAM" id="SSF51206">
    <property type="entry name" value="cAMP-binding domain-like"/>
    <property type="match status" value="1"/>
</dbReference>
<organism evidence="2 3">
    <name type="scientific">Flavobacterium chuncheonense</name>
    <dbReference type="NCBI Taxonomy" id="2026653"/>
    <lineage>
        <taxon>Bacteria</taxon>
        <taxon>Pseudomonadati</taxon>
        <taxon>Bacteroidota</taxon>
        <taxon>Flavobacteriia</taxon>
        <taxon>Flavobacteriales</taxon>
        <taxon>Flavobacteriaceae</taxon>
        <taxon>Flavobacterium</taxon>
    </lineage>
</organism>
<dbReference type="InterPro" id="IPR014710">
    <property type="entry name" value="RmlC-like_jellyroll"/>
</dbReference>
<evidence type="ECO:0000313" key="2">
    <source>
        <dbReference type="EMBL" id="MFD2891109.1"/>
    </source>
</evidence>
<accession>A0ABW5YJA9</accession>
<sequence length="187" mass="21891">MDQLRTILNEKVAISEKDWNYITSKLQTKDFKKKEFLIKSNCIEQNIYFIAEGVFRIYLELPDKDITLDFGFPDKLISSYSSFLTQSPSIVCIQSLTKSKVTFITREDLQDIYNNTNCGESMGRVFAEEFFMNKSKRELSFMKDSPTERYLNLFKEQPKLIQEIPQKYLASYIGITPQALSRIRSKI</sequence>
<dbReference type="InterPro" id="IPR018490">
    <property type="entry name" value="cNMP-bd_dom_sf"/>
</dbReference>
<comment type="caution">
    <text evidence="2">The sequence shown here is derived from an EMBL/GenBank/DDBJ whole genome shotgun (WGS) entry which is preliminary data.</text>
</comment>
<protein>
    <submittedName>
        <fullName evidence="2">Crp/Fnr family transcriptional regulator</fullName>
    </submittedName>
</protein>
<name>A0ABW5YJA9_9FLAO</name>
<gene>
    <name evidence="2" type="ORF">ACFS5J_03665</name>
</gene>
<evidence type="ECO:0000313" key="3">
    <source>
        <dbReference type="Proteomes" id="UP001597534"/>
    </source>
</evidence>
<dbReference type="RefSeq" id="WP_379810646.1">
    <property type="nucleotide sequence ID" value="NZ_JBHUPC010000010.1"/>
</dbReference>
<dbReference type="CDD" id="cd00038">
    <property type="entry name" value="CAP_ED"/>
    <property type="match status" value="1"/>
</dbReference>
<dbReference type="Proteomes" id="UP001597534">
    <property type="component" value="Unassembled WGS sequence"/>
</dbReference>
<dbReference type="EMBL" id="JBHUPC010000010">
    <property type="protein sequence ID" value="MFD2891109.1"/>
    <property type="molecule type" value="Genomic_DNA"/>
</dbReference>